<dbReference type="PROSITE" id="PS51186">
    <property type="entry name" value="GNAT"/>
    <property type="match status" value="1"/>
</dbReference>
<dbReference type="SUPFAM" id="SSF55729">
    <property type="entry name" value="Acyl-CoA N-acyltransferases (Nat)"/>
    <property type="match status" value="1"/>
</dbReference>
<comment type="caution">
    <text evidence="4">The sequence shown here is derived from an EMBL/GenBank/DDBJ whole genome shotgun (WGS) entry which is preliminary data.</text>
</comment>
<dbReference type="EMBL" id="AYER01000006">
    <property type="protein sequence ID" value="ESK38740.1"/>
    <property type="molecule type" value="Genomic_DNA"/>
</dbReference>
<evidence type="ECO:0000259" key="3">
    <source>
        <dbReference type="PROSITE" id="PS51186"/>
    </source>
</evidence>
<reference evidence="4 5" key="1">
    <citation type="submission" date="2013-10" db="EMBL/GenBank/DDBJ databases">
        <title>The Genome Sequence of Acinetobacter nectaris CIP 110549.</title>
        <authorList>
            <consortium name="The Broad Institute Genomics Platform"/>
            <consortium name="The Broad Institute Genome Sequencing Center for Infectious Disease"/>
            <person name="Cerqueira G."/>
            <person name="Feldgarden M."/>
            <person name="Courvalin P."/>
            <person name="Grillot-Courvalin C."/>
            <person name="Clermont D."/>
            <person name="Rocha E."/>
            <person name="Yoon E.-J."/>
            <person name="Nemec A."/>
            <person name="Young S.K."/>
            <person name="Zeng Q."/>
            <person name="Gargeya S."/>
            <person name="Fitzgerald M."/>
            <person name="Abouelleil A."/>
            <person name="Alvarado L."/>
            <person name="Berlin A.M."/>
            <person name="Chapman S.B."/>
            <person name="Gainer-Dewar J."/>
            <person name="Goldberg J."/>
            <person name="Gnerre S."/>
            <person name="Griggs A."/>
            <person name="Gujja S."/>
            <person name="Hansen M."/>
            <person name="Howarth C."/>
            <person name="Imamovic A."/>
            <person name="Ireland A."/>
            <person name="Larimer J."/>
            <person name="McCowan C."/>
            <person name="Murphy C."/>
            <person name="Pearson M."/>
            <person name="Poon T.W."/>
            <person name="Priest M."/>
            <person name="Roberts A."/>
            <person name="Saif S."/>
            <person name="Shea T."/>
            <person name="Sykes S."/>
            <person name="Wortman J."/>
            <person name="Nusbaum C."/>
            <person name="Birren B."/>
        </authorList>
    </citation>
    <scope>NUCLEOTIDE SEQUENCE [LARGE SCALE GENOMIC DNA]</scope>
    <source>
        <strain evidence="4 5">CIP 110549</strain>
    </source>
</reference>
<evidence type="ECO:0000256" key="1">
    <source>
        <dbReference type="ARBA" id="ARBA00022679"/>
    </source>
</evidence>
<dbReference type="PATRIC" id="fig|1392540.3.peg.1509"/>
<dbReference type="HOGENOM" id="CLU_096760_0_0_6"/>
<keyword evidence="5" id="KW-1185">Reference proteome</keyword>
<dbReference type="PANTHER" id="PTHR43800:SF1">
    <property type="entry name" value="PEPTIDYL-LYSINE N-ACETYLTRANSFERASE YJAB"/>
    <property type="match status" value="1"/>
</dbReference>
<dbReference type="AlphaFoldDB" id="V2TRQ7"/>
<sequence>MSYLIRNTILSDIEQLIEIEKSANQIFAKTTDLMWLKDSKTISYETHLYFINNYYSIVAIGQTNSPIGFLYARIYENDLYILEIDVMEAFQKKGIGRMLMSHVIQYARCAGIPRVTLTTFTHVEWNKPFYESIGFNILTANLPKYICEKLKREEQNGFSKETRCAMYLDL</sequence>
<dbReference type="GO" id="GO:0016747">
    <property type="term" value="F:acyltransferase activity, transferring groups other than amino-acyl groups"/>
    <property type="evidence" value="ECO:0007669"/>
    <property type="project" value="InterPro"/>
</dbReference>
<evidence type="ECO:0000313" key="5">
    <source>
        <dbReference type="Proteomes" id="UP000023785"/>
    </source>
</evidence>
<protein>
    <recommendedName>
        <fullName evidence="3">N-acetyltransferase domain-containing protein</fullName>
    </recommendedName>
</protein>
<dbReference type="PANTHER" id="PTHR43800">
    <property type="entry name" value="PEPTIDYL-LYSINE N-ACETYLTRANSFERASE YJAB"/>
    <property type="match status" value="1"/>
</dbReference>
<keyword evidence="1" id="KW-0808">Transferase</keyword>
<dbReference type="RefSeq" id="WP_023273179.1">
    <property type="nucleotide sequence ID" value="NZ_KI530723.1"/>
</dbReference>
<feature type="domain" description="N-acetyltransferase" evidence="3">
    <location>
        <begin position="3"/>
        <end position="153"/>
    </location>
</feature>
<keyword evidence="2" id="KW-0012">Acyltransferase</keyword>
<dbReference type="STRING" id="1392540.P256_01559"/>
<accession>V2TRQ7</accession>
<dbReference type="Gene3D" id="3.40.630.30">
    <property type="match status" value="1"/>
</dbReference>
<dbReference type="eggNOG" id="COG0456">
    <property type="taxonomic scope" value="Bacteria"/>
</dbReference>
<gene>
    <name evidence="4" type="ORF">P256_01559</name>
</gene>
<organism evidence="4 5">
    <name type="scientific">Acinetobacter nectaris CIP 110549</name>
    <dbReference type="NCBI Taxonomy" id="1392540"/>
    <lineage>
        <taxon>Bacteria</taxon>
        <taxon>Pseudomonadati</taxon>
        <taxon>Pseudomonadota</taxon>
        <taxon>Gammaproteobacteria</taxon>
        <taxon>Moraxellales</taxon>
        <taxon>Moraxellaceae</taxon>
        <taxon>Acinetobacter</taxon>
    </lineage>
</organism>
<dbReference type="CDD" id="cd04301">
    <property type="entry name" value="NAT_SF"/>
    <property type="match status" value="1"/>
</dbReference>
<dbReference type="Pfam" id="PF00583">
    <property type="entry name" value="Acetyltransf_1"/>
    <property type="match status" value="1"/>
</dbReference>
<evidence type="ECO:0000313" key="4">
    <source>
        <dbReference type="EMBL" id="ESK38740.1"/>
    </source>
</evidence>
<proteinExistence type="predicted"/>
<dbReference type="InterPro" id="IPR000182">
    <property type="entry name" value="GNAT_dom"/>
</dbReference>
<name>V2TRQ7_9GAMM</name>
<dbReference type="InterPro" id="IPR016181">
    <property type="entry name" value="Acyl_CoA_acyltransferase"/>
</dbReference>
<dbReference type="OrthoDB" id="572496at2"/>
<evidence type="ECO:0000256" key="2">
    <source>
        <dbReference type="ARBA" id="ARBA00023315"/>
    </source>
</evidence>
<dbReference type="Proteomes" id="UP000023785">
    <property type="component" value="Unassembled WGS sequence"/>
</dbReference>